<evidence type="ECO:0000259" key="3">
    <source>
        <dbReference type="PROSITE" id="PS51737"/>
    </source>
</evidence>
<dbReference type="Proteomes" id="UP000180098">
    <property type="component" value="Unassembled WGS sequence"/>
</dbReference>
<dbReference type="CDD" id="cd00338">
    <property type="entry name" value="Ser_Recombinase"/>
    <property type="match status" value="1"/>
</dbReference>
<organism evidence="4 5">
    <name type="scientific">Anaerobacillus arseniciselenatis</name>
    <dbReference type="NCBI Taxonomy" id="85682"/>
    <lineage>
        <taxon>Bacteria</taxon>
        <taxon>Bacillati</taxon>
        <taxon>Bacillota</taxon>
        <taxon>Bacilli</taxon>
        <taxon>Bacillales</taxon>
        <taxon>Bacillaceae</taxon>
        <taxon>Anaerobacillus</taxon>
    </lineage>
</organism>
<dbReference type="InterPro" id="IPR036162">
    <property type="entry name" value="Resolvase-like_N_sf"/>
</dbReference>
<dbReference type="SMART" id="SM00857">
    <property type="entry name" value="Resolvase"/>
    <property type="match status" value="1"/>
</dbReference>
<dbReference type="Gene3D" id="3.40.50.1390">
    <property type="entry name" value="Resolvase, N-terminal catalytic domain"/>
    <property type="match status" value="1"/>
</dbReference>
<dbReference type="InterPro" id="IPR006119">
    <property type="entry name" value="Resolv_N"/>
</dbReference>
<dbReference type="InterPro" id="IPR025827">
    <property type="entry name" value="Zn_ribbon_recom_dom"/>
</dbReference>
<dbReference type="Pfam" id="PF00239">
    <property type="entry name" value="Resolvase"/>
    <property type="match status" value="1"/>
</dbReference>
<dbReference type="Gene3D" id="3.90.1750.20">
    <property type="entry name" value="Putative Large Serine Recombinase, Chain B, Domain 2"/>
    <property type="match status" value="1"/>
</dbReference>
<proteinExistence type="predicted"/>
<evidence type="ECO:0000256" key="1">
    <source>
        <dbReference type="SAM" id="Coils"/>
    </source>
</evidence>
<evidence type="ECO:0000313" key="5">
    <source>
        <dbReference type="Proteomes" id="UP000180098"/>
    </source>
</evidence>
<feature type="domain" description="Recombinase" evidence="3">
    <location>
        <begin position="167"/>
        <end position="290"/>
    </location>
</feature>
<reference evidence="4 5" key="1">
    <citation type="submission" date="2016-10" db="EMBL/GenBank/DDBJ databases">
        <title>Draft genome sequences of four alkaliphilic bacteria belonging to the Anaerobacillus genus.</title>
        <authorList>
            <person name="Bassil N.M."/>
            <person name="Lloyd J.R."/>
        </authorList>
    </citation>
    <scope>NUCLEOTIDE SEQUENCE [LARGE SCALE GENOMIC DNA]</scope>
    <source>
        <strain evidence="4 5">DSM 15340</strain>
    </source>
</reference>
<dbReference type="PROSITE" id="PS51737">
    <property type="entry name" value="RECOMBINASE_DNA_BIND"/>
    <property type="match status" value="1"/>
</dbReference>
<evidence type="ECO:0000313" key="4">
    <source>
        <dbReference type="EMBL" id="OIJ12957.1"/>
    </source>
</evidence>
<name>A0A1S2LMQ0_9BACI</name>
<dbReference type="SUPFAM" id="SSF53041">
    <property type="entry name" value="Resolvase-like"/>
    <property type="match status" value="1"/>
</dbReference>
<dbReference type="InterPro" id="IPR038109">
    <property type="entry name" value="DNA_bind_recomb_sf"/>
</dbReference>
<accession>A0A1S2LMQ0</accession>
<dbReference type="EMBL" id="MLQQ01000018">
    <property type="protein sequence ID" value="OIJ12957.1"/>
    <property type="molecule type" value="Genomic_DNA"/>
</dbReference>
<keyword evidence="5" id="KW-1185">Reference proteome</keyword>
<dbReference type="InterPro" id="IPR011109">
    <property type="entry name" value="DNA_bind_recombinase_dom"/>
</dbReference>
<sequence length="525" mass="60478">MNTTMISKGIKHVAMYLRISQEKKSEGIETLTNHRNLLSDYAKNNGYTYEAFEEVLSGGASEIEKRPQLQKLLGSIEKYDAILVVELSRLSRNGLISETVLQYCKDYDKPIVTPEKVFDLANNDNDVLTFRFGSLIASQEHSLIGKRSKNNKIQMAKQGLHVSGSVPMGYRRNPKTKRLEIYEPEAKTIKYIFKLHAKGLGAFRIRDILNEEGYKSATGKHFSLPSVRRIIKNETYKGTLIFNDRKRIKKNGKFTHEIVDTIRVENVHPSIVSPEEWDAVNKDRKERAEKSAITREKPAIKSGVTMLKDLVFCSVCGSKMFIRKDNKSGTGYTLKKCEYLLDNGEKCCNAGIKLNFIEKGFIEKVQNYKTELESLLVKLDAEDTTQIKEGHHQRLLQIEKRIKEIEPQQKELLNLALAGIYTHDEIREKKQELTDLLTSLNNQRETVLKQISSVSIEDEKSKIQDIIKTIDKIEQIEDVEGINAELKTIIKKVHYERVIPEELLKKSTQNPERKYYPFLIRIEYY</sequence>
<evidence type="ECO:0000259" key="2">
    <source>
        <dbReference type="PROSITE" id="PS51736"/>
    </source>
</evidence>
<dbReference type="RefSeq" id="WP_071313264.1">
    <property type="nucleotide sequence ID" value="NZ_MLQQ01000018.1"/>
</dbReference>
<dbReference type="InterPro" id="IPR050639">
    <property type="entry name" value="SSR_resolvase"/>
</dbReference>
<dbReference type="PANTHER" id="PTHR30461:SF23">
    <property type="entry name" value="DNA RECOMBINASE-RELATED"/>
    <property type="match status" value="1"/>
</dbReference>
<dbReference type="Pfam" id="PF07508">
    <property type="entry name" value="Recombinase"/>
    <property type="match status" value="1"/>
</dbReference>
<dbReference type="GO" id="GO:0000150">
    <property type="term" value="F:DNA strand exchange activity"/>
    <property type="evidence" value="ECO:0007669"/>
    <property type="project" value="InterPro"/>
</dbReference>
<gene>
    <name evidence="4" type="ORF">BKP35_10380</name>
</gene>
<dbReference type="PROSITE" id="PS51736">
    <property type="entry name" value="RECOMBINASES_3"/>
    <property type="match status" value="1"/>
</dbReference>
<comment type="caution">
    <text evidence="4">The sequence shown here is derived from an EMBL/GenBank/DDBJ whole genome shotgun (WGS) entry which is preliminary data.</text>
</comment>
<dbReference type="AlphaFoldDB" id="A0A1S2LMQ0"/>
<keyword evidence="1" id="KW-0175">Coiled coil</keyword>
<dbReference type="Pfam" id="PF13408">
    <property type="entry name" value="Zn_ribbon_recom"/>
    <property type="match status" value="1"/>
</dbReference>
<protein>
    <submittedName>
        <fullName evidence="4">Recombinase family protein</fullName>
    </submittedName>
</protein>
<dbReference type="PANTHER" id="PTHR30461">
    <property type="entry name" value="DNA-INVERTASE FROM LAMBDOID PROPHAGE"/>
    <property type="match status" value="1"/>
</dbReference>
<dbReference type="GO" id="GO:0003677">
    <property type="term" value="F:DNA binding"/>
    <property type="evidence" value="ECO:0007669"/>
    <property type="project" value="InterPro"/>
</dbReference>
<feature type="coiled-coil region" evidence="1">
    <location>
        <begin position="423"/>
        <end position="476"/>
    </location>
</feature>
<feature type="domain" description="Resolvase/invertase-type recombinase catalytic" evidence="2">
    <location>
        <begin position="12"/>
        <end position="159"/>
    </location>
</feature>